<reference evidence="2" key="1">
    <citation type="submission" date="2021-02" db="EMBL/GenBank/DDBJ databases">
        <authorList>
            <person name="Nowell W R."/>
        </authorList>
    </citation>
    <scope>NUCLEOTIDE SEQUENCE</scope>
</reference>
<dbReference type="AlphaFoldDB" id="A0A8S3DTF5"/>
<organism evidence="2 3">
    <name type="scientific">Rotaria magnacalcarata</name>
    <dbReference type="NCBI Taxonomy" id="392030"/>
    <lineage>
        <taxon>Eukaryota</taxon>
        <taxon>Metazoa</taxon>
        <taxon>Spiralia</taxon>
        <taxon>Gnathifera</taxon>
        <taxon>Rotifera</taxon>
        <taxon>Eurotatoria</taxon>
        <taxon>Bdelloidea</taxon>
        <taxon>Philodinida</taxon>
        <taxon>Philodinidae</taxon>
        <taxon>Rotaria</taxon>
    </lineage>
</organism>
<protein>
    <submittedName>
        <fullName evidence="2">Uncharacterized protein</fullName>
    </submittedName>
</protein>
<comment type="caution">
    <text evidence="2">The sequence shown here is derived from an EMBL/GenBank/DDBJ whole genome shotgun (WGS) entry which is preliminary data.</text>
</comment>
<evidence type="ECO:0000313" key="2">
    <source>
        <dbReference type="EMBL" id="CAF5003204.1"/>
    </source>
</evidence>
<dbReference type="EMBL" id="CAJOBI010205278">
    <property type="protein sequence ID" value="CAF5003204.1"/>
    <property type="molecule type" value="Genomic_DNA"/>
</dbReference>
<name>A0A8S3DTF5_9BILA</name>
<evidence type="ECO:0000256" key="1">
    <source>
        <dbReference type="SAM" id="MobiDB-lite"/>
    </source>
</evidence>
<evidence type="ECO:0000313" key="3">
    <source>
        <dbReference type="Proteomes" id="UP000676336"/>
    </source>
</evidence>
<dbReference type="Proteomes" id="UP000676336">
    <property type="component" value="Unassembled WGS sequence"/>
</dbReference>
<gene>
    <name evidence="2" type="ORF">SMN809_LOCUS56848</name>
</gene>
<feature type="region of interest" description="Disordered" evidence="1">
    <location>
        <begin position="1"/>
        <end position="23"/>
    </location>
</feature>
<feature type="non-terminal residue" evidence="2">
    <location>
        <position position="1"/>
    </location>
</feature>
<feature type="compositionally biased region" description="Polar residues" evidence="1">
    <location>
        <begin position="1"/>
        <end position="10"/>
    </location>
</feature>
<sequence length="23" mass="2746">MKNENGNSFNRLLLPPDNSSWRR</sequence>
<proteinExistence type="predicted"/>
<accession>A0A8S3DTF5</accession>